<evidence type="ECO:0000256" key="6">
    <source>
        <dbReference type="ARBA" id="ARBA00022989"/>
    </source>
</evidence>
<evidence type="ECO:0000256" key="2">
    <source>
        <dbReference type="ARBA" id="ARBA00004434"/>
    </source>
</evidence>
<dbReference type="eggNOG" id="KOG4604">
    <property type="taxonomic scope" value="Eukaryota"/>
</dbReference>
<dbReference type="PANTHER" id="PTHR21304:SF0">
    <property type="entry name" value="MICOS COMPLEX SUBUNIT MIC10"/>
    <property type="match status" value="1"/>
</dbReference>
<dbReference type="JaponicusDB" id="SJAG_02002">
    <property type="gene designation" value="mic10"/>
</dbReference>
<dbReference type="EMBL" id="KE651168">
    <property type="protein sequence ID" value="EEB06931.1"/>
    <property type="molecule type" value="Genomic_DNA"/>
</dbReference>
<evidence type="ECO:0000256" key="5">
    <source>
        <dbReference type="ARBA" id="ARBA00022792"/>
    </source>
</evidence>
<dbReference type="Proteomes" id="UP000001744">
    <property type="component" value="Unassembled WGS sequence"/>
</dbReference>
<dbReference type="OMA" id="SNCRHDL"/>
<evidence type="ECO:0000313" key="10">
    <source>
        <dbReference type="EMBL" id="EEB06931.1"/>
    </source>
</evidence>
<evidence type="ECO:0000313" key="12">
    <source>
        <dbReference type="Proteomes" id="UP000001744"/>
    </source>
</evidence>
<keyword evidence="12" id="KW-1185">Reference proteome</keyword>
<evidence type="ECO:0000256" key="4">
    <source>
        <dbReference type="ARBA" id="ARBA00022692"/>
    </source>
</evidence>
<proteinExistence type="inferred from homology"/>
<comment type="subunit">
    <text evidence="9">Component of the mitochondrial contact site and cristae organizing system (MICOS) complex.</text>
</comment>
<reference evidence="10 12" key="1">
    <citation type="journal article" date="2011" name="Science">
        <title>Comparative functional genomics of the fission yeasts.</title>
        <authorList>
            <person name="Rhind N."/>
            <person name="Chen Z."/>
            <person name="Yassour M."/>
            <person name="Thompson D.A."/>
            <person name="Haas B.J."/>
            <person name="Habib N."/>
            <person name="Wapinski I."/>
            <person name="Roy S."/>
            <person name="Lin M.F."/>
            <person name="Heiman D.I."/>
            <person name="Young S.K."/>
            <person name="Furuya K."/>
            <person name="Guo Y."/>
            <person name="Pidoux A."/>
            <person name="Chen H.M."/>
            <person name="Robbertse B."/>
            <person name="Goldberg J.M."/>
            <person name="Aoki K."/>
            <person name="Bayne E.H."/>
            <person name="Berlin A.M."/>
            <person name="Desjardins C.A."/>
            <person name="Dobbs E."/>
            <person name="Dukaj L."/>
            <person name="Fan L."/>
            <person name="FitzGerald M.G."/>
            <person name="French C."/>
            <person name="Gujja S."/>
            <person name="Hansen K."/>
            <person name="Keifenheim D."/>
            <person name="Levin J.Z."/>
            <person name="Mosher R.A."/>
            <person name="Mueller C.A."/>
            <person name="Pfiffner J."/>
            <person name="Priest M."/>
            <person name="Russ C."/>
            <person name="Smialowska A."/>
            <person name="Swoboda P."/>
            <person name="Sykes S.M."/>
            <person name="Vaughn M."/>
            <person name="Vengrova S."/>
            <person name="Yoder R."/>
            <person name="Zeng Q."/>
            <person name="Allshire R."/>
            <person name="Baulcombe D."/>
            <person name="Birren B.W."/>
            <person name="Brown W."/>
            <person name="Ekwall K."/>
            <person name="Kellis M."/>
            <person name="Leatherwood J."/>
            <person name="Levin H."/>
            <person name="Margalit H."/>
            <person name="Martienssen R."/>
            <person name="Nieduszynski C.A."/>
            <person name="Spatafora J.W."/>
            <person name="Friedman N."/>
            <person name="Dalgaard J.Z."/>
            <person name="Baumann P."/>
            <person name="Niki H."/>
            <person name="Regev A."/>
            <person name="Nusbaum C."/>
        </authorList>
    </citation>
    <scope>NUCLEOTIDE SEQUENCE [LARGE SCALE GENOMIC DNA]</scope>
    <source>
        <strain evidence="12">yFS275 / FY16936</strain>
    </source>
</reference>
<evidence type="ECO:0000256" key="8">
    <source>
        <dbReference type="ARBA" id="ARBA00023136"/>
    </source>
</evidence>
<sequence length="92" mass="10240">MTETPETTTKTPVPSEKLLDYKWDVCLSNMLVKSGIGLGVGVLSSVLLFRRASWPVWSGLGFGLGKSYAECDMQFRTLHPSRPSFSNKKNEE</sequence>
<organism evidence="10 12">
    <name type="scientific">Schizosaccharomyces japonicus (strain yFS275 / FY16936)</name>
    <name type="common">Fission yeast</name>
    <dbReference type="NCBI Taxonomy" id="402676"/>
    <lineage>
        <taxon>Eukaryota</taxon>
        <taxon>Fungi</taxon>
        <taxon>Dikarya</taxon>
        <taxon>Ascomycota</taxon>
        <taxon>Taphrinomycotina</taxon>
        <taxon>Schizosaccharomycetes</taxon>
        <taxon>Schizosaccharomycetales</taxon>
        <taxon>Schizosaccharomycetaceae</taxon>
        <taxon>Schizosaccharomyces</taxon>
    </lineage>
</organism>
<evidence type="ECO:0000256" key="3">
    <source>
        <dbReference type="ARBA" id="ARBA00006792"/>
    </source>
</evidence>
<name>B6JZG3_SCHJY</name>
<comment type="function">
    <text evidence="1 9">Component of the MICOS complex, a large protein complex of the mitochondrial inner membrane that plays crucial roles in the maintenance of crista junctions, inner membrane architecture, and formation of contact sites to the outer membrane.</text>
</comment>
<keyword evidence="4" id="KW-0812">Transmembrane</keyword>
<dbReference type="GeneID" id="7049987"/>
<gene>
    <name evidence="11" type="primary">mic10</name>
    <name evidence="10" type="ORF">SJAG_02002</name>
</gene>
<dbReference type="OrthoDB" id="1916310at2759"/>
<dbReference type="Pfam" id="PF04418">
    <property type="entry name" value="DUF543"/>
    <property type="match status" value="1"/>
</dbReference>
<evidence type="ECO:0000256" key="1">
    <source>
        <dbReference type="ARBA" id="ARBA00002689"/>
    </source>
</evidence>
<keyword evidence="8" id="KW-0472">Membrane</keyword>
<dbReference type="AlphaFoldDB" id="B6JZG3"/>
<keyword evidence="6" id="KW-1133">Transmembrane helix</keyword>
<accession>B6JZG3</accession>
<keyword evidence="5 9" id="KW-0999">Mitochondrion inner membrane</keyword>
<keyword evidence="7 9" id="KW-0496">Mitochondrion</keyword>
<dbReference type="InterPro" id="IPR007512">
    <property type="entry name" value="Mic10"/>
</dbReference>
<comment type="subcellular location">
    <subcellularLocation>
        <location evidence="2 9">Mitochondrion inner membrane</location>
        <topology evidence="2 9">Single-pass membrane protein</topology>
    </subcellularLocation>
</comment>
<evidence type="ECO:0000313" key="11">
    <source>
        <dbReference type="JaponicusDB" id="SJAG_02002"/>
    </source>
</evidence>
<dbReference type="HOGENOM" id="CLU_068905_1_0_1"/>
<dbReference type="GO" id="GO:0061617">
    <property type="term" value="C:MICOS complex"/>
    <property type="evidence" value="ECO:0007669"/>
    <property type="project" value="UniProtKB-UniRule"/>
</dbReference>
<comment type="similarity">
    <text evidence="3 9">Belongs to the MICOS complex subunit Mic10 family.</text>
</comment>
<evidence type="ECO:0000256" key="9">
    <source>
        <dbReference type="RuleBase" id="RU363011"/>
    </source>
</evidence>
<dbReference type="PANTHER" id="PTHR21304">
    <property type="entry name" value="MICOS COMPLEX SUBUNIT MIC10"/>
    <property type="match status" value="1"/>
</dbReference>
<dbReference type="RefSeq" id="XP_002173224.1">
    <property type="nucleotide sequence ID" value="XM_002173188.2"/>
</dbReference>
<protein>
    <recommendedName>
        <fullName evidence="9">MICOS complex subunit MIC10</fullName>
    </recommendedName>
</protein>
<evidence type="ECO:0000256" key="7">
    <source>
        <dbReference type="ARBA" id="ARBA00023128"/>
    </source>
</evidence>
<dbReference type="STRING" id="402676.B6JZG3"/>
<dbReference type="VEuPathDB" id="FungiDB:SJAG_02002"/>
<dbReference type="GO" id="GO:0042407">
    <property type="term" value="P:cristae formation"/>
    <property type="evidence" value="ECO:0007669"/>
    <property type="project" value="EnsemblFungi"/>
</dbReference>